<name>A0ABV0YNZ2_9TELE</name>
<accession>A0ABV0YNZ2</accession>
<dbReference type="InterPro" id="IPR043151">
    <property type="entry name" value="BAH_sf"/>
</dbReference>
<dbReference type="PANTHER" id="PTHR10865:SF5">
    <property type="entry name" value="METASTASIS-ASSOCIATED PROTEIN MTA1"/>
    <property type="match status" value="1"/>
</dbReference>
<dbReference type="PROSITE" id="PS51257">
    <property type="entry name" value="PROKAR_LIPOPROTEIN"/>
    <property type="match status" value="1"/>
</dbReference>
<evidence type="ECO:0000259" key="1">
    <source>
        <dbReference type="PROSITE" id="PS51038"/>
    </source>
</evidence>
<sequence>MNGAKDKESMRVEEIQVFSLSFFSSSCTTDYVYFENSSSNPLLIRRIEELNKTANGNVEAKVVCFYRRRDISSTLIALADKHARELEEEMENSEMADLPEKLKHQLRHRELFLSRQLESLPATHIR</sequence>
<proteinExistence type="predicted"/>
<dbReference type="PROSITE" id="PS51038">
    <property type="entry name" value="BAH"/>
    <property type="match status" value="1"/>
</dbReference>
<dbReference type="PANTHER" id="PTHR10865">
    <property type="entry name" value="METASTASIS-ASSOCIATED PROTEIN AND MESODERM INDUCTION EARLY RESPONSE PROTEIN"/>
    <property type="match status" value="1"/>
</dbReference>
<feature type="domain" description="BAH" evidence="1">
    <location>
        <begin position="24"/>
        <end position="126"/>
    </location>
</feature>
<dbReference type="InterPro" id="IPR040138">
    <property type="entry name" value="MIER/MTA"/>
</dbReference>
<dbReference type="InterPro" id="IPR001025">
    <property type="entry name" value="BAH_dom"/>
</dbReference>
<dbReference type="Gene3D" id="2.30.30.490">
    <property type="match status" value="1"/>
</dbReference>
<organism evidence="2 3">
    <name type="scientific">Ameca splendens</name>
    <dbReference type="NCBI Taxonomy" id="208324"/>
    <lineage>
        <taxon>Eukaryota</taxon>
        <taxon>Metazoa</taxon>
        <taxon>Chordata</taxon>
        <taxon>Craniata</taxon>
        <taxon>Vertebrata</taxon>
        <taxon>Euteleostomi</taxon>
        <taxon>Actinopterygii</taxon>
        <taxon>Neopterygii</taxon>
        <taxon>Teleostei</taxon>
        <taxon>Neoteleostei</taxon>
        <taxon>Acanthomorphata</taxon>
        <taxon>Ovalentaria</taxon>
        <taxon>Atherinomorphae</taxon>
        <taxon>Cyprinodontiformes</taxon>
        <taxon>Goodeidae</taxon>
        <taxon>Ameca</taxon>
    </lineage>
</organism>
<keyword evidence="3" id="KW-1185">Reference proteome</keyword>
<evidence type="ECO:0000313" key="3">
    <source>
        <dbReference type="Proteomes" id="UP001469553"/>
    </source>
</evidence>
<reference evidence="2 3" key="1">
    <citation type="submission" date="2021-06" db="EMBL/GenBank/DDBJ databases">
        <authorList>
            <person name="Palmer J.M."/>
        </authorList>
    </citation>
    <scope>NUCLEOTIDE SEQUENCE [LARGE SCALE GENOMIC DNA]</scope>
    <source>
        <strain evidence="2 3">AS_MEX2019</strain>
        <tissue evidence="2">Muscle</tissue>
    </source>
</reference>
<dbReference type="EMBL" id="JAHRIP010038668">
    <property type="protein sequence ID" value="MEQ2295496.1"/>
    <property type="molecule type" value="Genomic_DNA"/>
</dbReference>
<protein>
    <submittedName>
        <fullName evidence="2">Metastasis-associated protein mta1</fullName>
    </submittedName>
</protein>
<gene>
    <name evidence="2" type="primary">MTA1_1</name>
    <name evidence="2" type="ORF">AMECASPLE_015093</name>
</gene>
<evidence type="ECO:0000313" key="2">
    <source>
        <dbReference type="EMBL" id="MEQ2295496.1"/>
    </source>
</evidence>
<dbReference type="Pfam" id="PF01426">
    <property type="entry name" value="BAH"/>
    <property type="match status" value="1"/>
</dbReference>
<dbReference type="Proteomes" id="UP001469553">
    <property type="component" value="Unassembled WGS sequence"/>
</dbReference>
<comment type="caution">
    <text evidence="2">The sequence shown here is derived from an EMBL/GenBank/DDBJ whole genome shotgun (WGS) entry which is preliminary data.</text>
</comment>